<reference evidence="10" key="1">
    <citation type="journal article" date="2020" name="mSystems">
        <title>Genome- and Community-Level Interaction Insights into Carbon Utilization and Element Cycling Functions of Hydrothermarchaeota in Hydrothermal Sediment.</title>
        <authorList>
            <person name="Zhou Z."/>
            <person name="Liu Y."/>
            <person name="Xu W."/>
            <person name="Pan J."/>
            <person name="Luo Z.H."/>
            <person name="Li M."/>
        </authorList>
    </citation>
    <scope>NUCLEOTIDE SEQUENCE [LARGE SCALE GENOMIC DNA]</scope>
    <source>
        <strain evidence="10">SpSt-609</strain>
    </source>
</reference>
<feature type="active site" description="Charge relay system" evidence="7">
    <location>
        <position position="133"/>
    </location>
</feature>
<evidence type="ECO:0000259" key="9">
    <source>
        <dbReference type="PROSITE" id="PS50106"/>
    </source>
</evidence>
<protein>
    <submittedName>
        <fullName evidence="10">Do family serine endopeptidase</fullName>
    </submittedName>
</protein>
<evidence type="ECO:0000256" key="6">
    <source>
        <dbReference type="ARBA" id="ARBA00022825"/>
    </source>
</evidence>
<feature type="active site" description="Charge relay system" evidence="7">
    <location>
        <position position="103"/>
    </location>
</feature>
<dbReference type="InterPro" id="IPR011782">
    <property type="entry name" value="Pept_S1C_Do"/>
</dbReference>
<sequence length="461" mass="50185">MSRLRLVLPISLVLALLTLVFYVPVFAQVNVDYKSPIVNVVKAAAPAVVKIDVVVQTEVYLDPFIREFYRQFFGDIPRQFEDSNSVGSGFIITKDGYVVTNYHVVKGAKQIKVTLMSGETYDAEYIGGDEELDIAVIKIKGAKKDLPTVELGDSDKLEIGEWAIAIGNPLGFQHTVTVGVISAVGRKIPKPDGKGYYTGLIQTDAAINPGNSGGPLLNIYGQVIGINTAIINPTQAMNIGFAIPINTAKSFIKQIIATGRVEKAYLGVYVQTVTESLAKSLGLKVTKGVYVAQVEKGSPADKAGIKEGDVIIKVNGTYVELAEELTSVIRNYTPGTRVKVTINRNGREMVIEVTLGTLPTTTATGSHTAKEFFGMSVSNITADDRNKYKIPTGLDGVLVRESTNGYIKVGSAIWRISVNGYAYDIKNVSDWNAVIENIKKGDYVGIFYYYNGVRSVFSFRY</sequence>
<dbReference type="InterPro" id="IPR009003">
    <property type="entry name" value="Peptidase_S1_PA"/>
</dbReference>
<evidence type="ECO:0000256" key="7">
    <source>
        <dbReference type="PIRSR" id="PIRSR611782-1"/>
    </source>
</evidence>
<dbReference type="GO" id="GO:0004252">
    <property type="term" value="F:serine-type endopeptidase activity"/>
    <property type="evidence" value="ECO:0007669"/>
    <property type="project" value="InterPro"/>
</dbReference>
<dbReference type="PANTHER" id="PTHR22939:SF129">
    <property type="entry name" value="SERINE PROTEASE HTRA2, MITOCHONDRIAL"/>
    <property type="match status" value="1"/>
</dbReference>
<dbReference type="AlphaFoldDB" id="A0A7C4VTH0"/>
<dbReference type="Gene3D" id="2.40.10.10">
    <property type="entry name" value="Trypsin-like serine proteases"/>
    <property type="match status" value="2"/>
</dbReference>
<keyword evidence="4" id="KW-0677">Repeat</keyword>
<dbReference type="InterPro" id="IPR001478">
    <property type="entry name" value="PDZ"/>
</dbReference>
<keyword evidence="2" id="KW-0645">Protease</keyword>
<feature type="binding site" evidence="8">
    <location>
        <begin position="210"/>
        <end position="212"/>
    </location>
    <ligand>
        <name>substrate</name>
    </ligand>
</feature>
<gene>
    <name evidence="10" type="ORF">ENT77_04915</name>
</gene>
<dbReference type="SUPFAM" id="SSF50494">
    <property type="entry name" value="Trypsin-like serine proteases"/>
    <property type="match status" value="1"/>
</dbReference>
<accession>A0A7C4VTH0</accession>
<dbReference type="EMBL" id="DSZY01000022">
    <property type="protein sequence ID" value="HGU40523.1"/>
    <property type="molecule type" value="Genomic_DNA"/>
</dbReference>
<dbReference type="InterPro" id="IPR036034">
    <property type="entry name" value="PDZ_sf"/>
</dbReference>
<dbReference type="Pfam" id="PF13365">
    <property type="entry name" value="Trypsin_2"/>
    <property type="match status" value="1"/>
</dbReference>
<feature type="active site" description="Charge relay system" evidence="7">
    <location>
        <position position="212"/>
    </location>
</feature>
<evidence type="ECO:0000313" key="10">
    <source>
        <dbReference type="EMBL" id="HGU40523.1"/>
    </source>
</evidence>
<evidence type="ECO:0000256" key="4">
    <source>
        <dbReference type="ARBA" id="ARBA00022737"/>
    </source>
</evidence>
<evidence type="ECO:0000256" key="1">
    <source>
        <dbReference type="ARBA" id="ARBA00010541"/>
    </source>
</evidence>
<evidence type="ECO:0000256" key="8">
    <source>
        <dbReference type="PIRSR" id="PIRSR611782-2"/>
    </source>
</evidence>
<dbReference type="PANTHER" id="PTHR22939">
    <property type="entry name" value="SERINE PROTEASE FAMILY S1C HTRA-RELATED"/>
    <property type="match status" value="1"/>
</dbReference>
<comment type="caution">
    <text evidence="10">The sequence shown here is derived from an EMBL/GenBank/DDBJ whole genome shotgun (WGS) entry which is preliminary data.</text>
</comment>
<feature type="domain" description="PDZ" evidence="9">
    <location>
        <begin position="267"/>
        <end position="344"/>
    </location>
</feature>
<keyword evidence="6" id="KW-0720">Serine protease</keyword>
<name>A0A7C4VTH0_9BACT</name>
<dbReference type="InterPro" id="IPR043504">
    <property type="entry name" value="Peptidase_S1_PA_chymotrypsin"/>
</dbReference>
<dbReference type="InterPro" id="IPR001940">
    <property type="entry name" value="Peptidase_S1C"/>
</dbReference>
<feature type="binding site" evidence="8">
    <location>
        <position position="133"/>
    </location>
    <ligand>
        <name>substrate</name>
    </ligand>
</feature>
<dbReference type="GO" id="GO:0006508">
    <property type="term" value="P:proteolysis"/>
    <property type="evidence" value="ECO:0007669"/>
    <property type="project" value="UniProtKB-KW"/>
</dbReference>
<evidence type="ECO:0000256" key="3">
    <source>
        <dbReference type="ARBA" id="ARBA00022729"/>
    </source>
</evidence>
<comment type="similarity">
    <text evidence="1">Belongs to the peptidase S1C family.</text>
</comment>
<dbReference type="NCBIfam" id="TIGR02037">
    <property type="entry name" value="degP_htrA_DO"/>
    <property type="match status" value="1"/>
</dbReference>
<feature type="binding site" evidence="8">
    <location>
        <position position="103"/>
    </location>
    <ligand>
        <name>substrate</name>
    </ligand>
</feature>
<dbReference type="PROSITE" id="PS50106">
    <property type="entry name" value="PDZ"/>
    <property type="match status" value="1"/>
</dbReference>
<dbReference type="PRINTS" id="PR00834">
    <property type="entry name" value="PROTEASES2C"/>
</dbReference>
<evidence type="ECO:0000256" key="5">
    <source>
        <dbReference type="ARBA" id="ARBA00022801"/>
    </source>
</evidence>
<keyword evidence="3" id="KW-0732">Signal</keyword>
<proteinExistence type="inferred from homology"/>
<keyword evidence="5" id="KW-0378">Hydrolase</keyword>
<evidence type="ECO:0000256" key="2">
    <source>
        <dbReference type="ARBA" id="ARBA00022670"/>
    </source>
</evidence>
<dbReference type="CDD" id="cd10839">
    <property type="entry name" value="cpPDZ1_DegP-like"/>
    <property type="match status" value="1"/>
</dbReference>
<dbReference type="Gene3D" id="2.30.42.10">
    <property type="match status" value="1"/>
</dbReference>
<dbReference type="SUPFAM" id="SSF50156">
    <property type="entry name" value="PDZ domain-like"/>
    <property type="match status" value="1"/>
</dbReference>
<organism evidence="10">
    <name type="scientific">Fervidobacterium thailandense</name>
    <dbReference type="NCBI Taxonomy" id="1008305"/>
    <lineage>
        <taxon>Bacteria</taxon>
        <taxon>Thermotogati</taxon>
        <taxon>Thermotogota</taxon>
        <taxon>Thermotogae</taxon>
        <taxon>Thermotogales</taxon>
        <taxon>Fervidobacteriaceae</taxon>
        <taxon>Fervidobacterium</taxon>
    </lineage>
</organism>
<dbReference type="SMART" id="SM00228">
    <property type="entry name" value="PDZ"/>
    <property type="match status" value="1"/>
</dbReference>
<dbReference type="Pfam" id="PF13180">
    <property type="entry name" value="PDZ_2"/>
    <property type="match status" value="1"/>
</dbReference>